<dbReference type="InterPro" id="IPR024654">
    <property type="entry name" value="Calcineurin-like_PHP_lpxH"/>
</dbReference>
<dbReference type="Pfam" id="PF12850">
    <property type="entry name" value="Metallophos_2"/>
    <property type="match status" value="1"/>
</dbReference>
<dbReference type="SFLD" id="SFLDG01067">
    <property type="entry name" value="SPASM/twitch_domain_containing"/>
    <property type="match status" value="1"/>
</dbReference>
<dbReference type="InterPro" id="IPR058240">
    <property type="entry name" value="rSAM_sf"/>
</dbReference>
<dbReference type="PROSITE" id="PS51918">
    <property type="entry name" value="RADICAL_SAM"/>
    <property type="match status" value="1"/>
</dbReference>
<keyword evidence="5" id="KW-0411">Iron-sulfur</keyword>
<feature type="domain" description="Radical SAM core" evidence="6">
    <location>
        <begin position="308"/>
        <end position="529"/>
    </location>
</feature>
<evidence type="ECO:0000256" key="2">
    <source>
        <dbReference type="ARBA" id="ARBA00022691"/>
    </source>
</evidence>
<evidence type="ECO:0000313" key="8">
    <source>
        <dbReference type="Proteomes" id="UP001519064"/>
    </source>
</evidence>
<accession>A0ABS3X5A7</accession>
<dbReference type="InterPro" id="IPR013785">
    <property type="entry name" value="Aldolase_TIM"/>
</dbReference>
<dbReference type="Gene3D" id="3.20.20.70">
    <property type="entry name" value="Aldolase class I"/>
    <property type="match status" value="1"/>
</dbReference>
<evidence type="ECO:0000256" key="1">
    <source>
        <dbReference type="ARBA" id="ARBA00008950"/>
    </source>
</evidence>
<dbReference type="Gene3D" id="3.60.21.10">
    <property type="match status" value="1"/>
</dbReference>
<comment type="caution">
    <text evidence="7">The sequence shown here is derived from an EMBL/GenBank/DDBJ whole genome shotgun (WGS) entry which is preliminary data.</text>
</comment>
<gene>
    <name evidence="7" type="ORF">ITI46_02340</name>
</gene>
<dbReference type="EMBL" id="JADKMA010000006">
    <property type="protein sequence ID" value="MBO8190555.1"/>
    <property type="molecule type" value="Genomic_DNA"/>
</dbReference>
<keyword evidence="4" id="KW-0408">Iron</keyword>
<protein>
    <submittedName>
        <fullName evidence="7">Radical SAM protein</fullName>
    </submittedName>
</protein>
<comment type="similarity">
    <text evidence="1">Belongs to the metallophosphoesterase superfamily. YfcE family.</text>
</comment>
<dbReference type="InterPro" id="IPR007197">
    <property type="entry name" value="rSAM"/>
</dbReference>
<sequence>MRIAVCGGPYANPYALHAFADDARRRGCERLFCLGDLGGFGAEMDPLWPILTSKSIECVAGNYDVALARGDEDCGCGYRDPKDNEYAQLIYDHTRAATSPQFAAWMGTLPTERRETIAGVDVHMVHGSTLALNDFWWESLPPDEHRQRVRASGADVVLCTHSGLPWQRTVDGTLVVNVGVIGKPANDGRREVRYAVLDLEAGRTEAELVPLAYDWRAQAASMRAVGLPECLVETVETGWWTTCLEILPPRERSRGRFHLYRSTLATGFRPADTGHRLQDESGEGWDKAAATPALQDATGRPVVPLFGSPYFPSRLWLYTNFHCNLACDYCAVASSPKADPRRLAEDQVRALVEEAVAADFCELYITGGEPFLHPHIVSLLDHASAQLPTVVLTNAMLLRGSRARGLAELAGRKLTVQTSLDGATAATHDLHRGAGSWQRTLDGIQHLIGLGLPPRVALTETPENAHEIPAVARLLGELGLPAENFAVRPLLRRGFAEHAGYGAEIGADSSIPELTVTADGLHWHPAGADKATSPDMHLSGPGTSLERGKQLVTEHFFAARLADGSLPRPVRCAV</sequence>
<dbReference type="RefSeq" id="WP_209237641.1">
    <property type="nucleotide sequence ID" value="NZ_JADKMA010000006.1"/>
</dbReference>
<dbReference type="Pfam" id="PF04055">
    <property type="entry name" value="Radical_SAM"/>
    <property type="match status" value="1"/>
</dbReference>
<evidence type="ECO:0000256" key="3">
    <source>
        <dbReference type="ARBA" id="ARBA00022723"/>
    </source>
</evidence>
<keyword evidence="8" id="KW-1185">Reference proteome</keyword>
<keyword evidence="3" id="KW-0479">Metal-binding</keyword>
<evidence type="ECO:0000256" key="5">
    <source>
        <dbReference type="ARBA" id="ARBA00023014"/>
    </source>
</evidence>
<dbReference type="SUPFAM" id="SSF56300">
    <property type="entry name" value="Metallo-dependent phosphatases"/>
    <property type="match status" value="1"/>
</dbReference>
<dbReference type="InterPro" id="IPR029052">
    <property type="entry name" value="Metallo-depent_PP-like"/>
</dbReference>
<evidence type="ECO:0000256" key="4">
    <source>
        <dbReference type="ARBA" id="ARBA00023004"/>
    </source>
</evidence>
<dbReference type="InterPro" id="IPR050377">
    <property type="entry name" value="Radical_SAM_PqqE_MftC-like"/>
</dbReference>
<dbReference type="PANTHER" id="PTHR11228:SF22">
    <property type="entry name" value="PEPTIDE BIOSYNTHESIS PROTEIN YYDG-RELATED"/>
    <property type="match status" value="1"/>
</dbReference>
<proteinExistence type="inferred from homology"/>
<evidence type="ECO:0000259" key="6">
    <source>
        <dbReference type="PROSITE" id="PS51918"/>
    </source>
</evidence>
<organism evidence="7 8">
    <name type="scientific">Streptomyces oryzae</name>
    <dbReference type="NCBI Taxonomy" id="1434886"/>
    <lineage>
        <taxon>Bacteria</taxon>
        <taxon>Bacillati</taxon>
        <taxon>Actinomycetota</taxon>
        <taxon>Actinomycetes</taxon>
        <taxon>Kitasatosporales</taxon>
        <taxon>Streptomycetaceae</taxon>
        <taxon>Streptomyces</taxon>
    </lineage>
</organism>
<evidence type="ECO:0000313" key="7">
    <source>
        <dbReference type="EMBL" id="MBO8190555.1"/>
    </source>
</evidence>
<dbReference type="PANTHER" id="PTHR11228">
    <property type="entry name" value="RADICAL SAM DOMAIN PROTEIN"/>
    <property type="match status" value="1"/>
</dbReference>
<dbReference type="Proteomes" id="UP001519064">
    <property type="component" value="Unassembled WGS sequence"/>
</dbReference>
<dbReference type="SFLD" id="SFLDS00029">
    <property type="entry name" value="Radical_SAM"/>
    <property type="match status" value="1"/>
</dbReference>
<name>A0ABS3X5A7_9ACTN</name>
<keyword evidence="2" id="KW-0949">S-adenosyl-L-methionine</keyword>
<dbReference type="CDD" id="cd01335">
    <property type="entry name" value="Radical_SAM"/>
    <property type="match status" value="1"/>
</dbReference>
<dbReference type="SUPFAM" id="SSF102114">
    <property type="entry name" value="Radical SAM enzymes"/>
    <property type="match status" value="1"/>
</dbReference>
<reference evidence="7 8" key="1">
    <citation type="submission" date="2020-11" db="EMBL/GenBank/DDBJ databases">
        <title>Streptomyces spirodelae sp. nov., isolated from duckweed.</title>
        <authorList>
            <person name="Saimee Y."/>
            <person name="Duangmal K."/>
        </authorList>
    </citation>
    <scope>NUCLEOTIDE SEQUENCE [LARGE SCALE GENOMIC DNA]</scope>
    <source>
        <strain evidence="7 8">S16-07</strain>
    </source>
</reference>